<proteinExistence type="predicted"/>
<keyword evidence="2" id="KW-1185">Reference proteome</keyword>
<organism evidence="1 2">
    <name type="scientific">Pseudoalteromonas caenipelagi</name>
    <dbReference type="NCBI Taxonomy" id="2726988"/>
    <lineage>
        <taxon>Bacteria</taxon>
        <taxon>Pseudomonadati</taxon>
        <taxon>Pseudomonadota</taxon>
        <taxon>Gammaproteobacteria</taxon>
        <taxon>Alteromonadales</taxon>
        <taxon>Pseudoalteromonadaceae</taxon>
        <taxon>Pseudoalteromonas</taxon>
    </lineage>
</organism>
<sequence length="283" mass="32262">MKENYNNISISEDFSYQNLVQIENITRTWFQLMVNLNESTLLRTFFATEQYLGSSQGGNLKVETSTDTLQNNPAEGIFNNWKIQATEYTRHFLTSGLIIYEVSLVDKELVDDEIRQSIRDTNMDEFAARQYKVITPESSQSDMDVIRKLSIHQGYNVVDVHRWAGCGMKIPKTTKLRLDPNIVWPILTFSTTDKLNCNRKYAIENSSNIIKWSVEATESRESGCLLVTNKIVQGQARGSFEVVGEVDHDSSILTLPYTCASFDILTKIKLGQDDDEQLVIFTS</sequence>
<gene>
    <name evidence="1" type="ORF">HG263_04835</name>
</gene>
<evidence type="ECO:0000313" key="1">
    <source>
        <dbReference type="EMBL" id="NOU49860.1"/>
    </source>
</evidence>
<dbReference type="RefSeq" id="WP_171624950.1">
    <property type="nucleotide sequence ID" value="NZ_JABBPG010000002.1"/>
</dbReference>
<dbReference type="Proteomes" id="UP000586305">
    <property type="component" value="Unassembled WGS sequence"/>
</dbReference>
<name>A0A849VAR1_9GAMM</name>
<comment type="caution">
    <text evidence="1">The sequence shown here is derived from an EMBL/GenBank/DDBJ whole genome shotgun (WGS) entry which is preliminary data.</text>
</comment>
<reference evidence="1 2" key="1">
    <citation type="submission" date="2020-04" db="EMBL/GenBank/DDBJ databases">
        <title>Pseudoalteromonas caenipelagi sp. nov., isolated from a tidal flat.</title>
        <authorList>
            <person name="Park S."/>
            <person name="Yoon J.-H."/>
        </authorList>
    </citation>
    <scope>NUCLEOTIDE SEQUENCE [LARGE SCALE GENOMIC DNA]</scope>
    <source>
        <strain evidence="1 2">JBTF-M23</strain>
    </source>
</reference>
<evidence type="ECO:0000313" key="2">
    <source>
        <dbReference type="Proteomes" id="UP000586305"/>
    </source>
</evidence>
<dbReference type="EMBL" id="JABBPG010000002">
    <property type="protein sequence ID" value="NOU49860.1"/>
    <property type="molecule type" value="Genomic_DNA"/>
</dbReference>
<dbReference type="AlphaFoldDB" id="A0A849VAR1"/>
<protein>
    <submittedName>
        <fullName evidence="1">Uncharacterized protein</fullName>
    </submittedName>
</protein>
<accession>A0A849VAR1</accession>